<evidence type="ECO:0000313" key="3">
    <source>
        <dbReference type="EMBL" id="QIN80709.1"/>
    </source>
</evidence>
<gene>
    <name evidence="3" type="ORF">GBA65_07615</name>
</gene>
<feature type="compositionally biased region" description="Basic and acidic residues" evidence="1">
    <location>
        <begin position="116"/>
        <end position="139"/>
    </location>
</feature>
<dbReference type="AlphaFoldDB" id="A0A6G8Q2M8"/>
<dbReference type="InterPro" id="IPR014710">
    <property type="entry name" value="RmlC-like_jellyroll"/>
</dbReference>
<organism evidence="3 4">
    <name type="scientific">Rubrobacter marinus</name>
    <dbReference type="NCBI Taxonomy" id="2653852"/>
    <lineage>
        <taxon>Bacteria</taxon>
        <taxon>Bacillati</taxon>
        <taxon>Actinomycetota</taxon>
        <taxon>Rubrobacteria</taxon>
        <taxon>Rubrobacterales</taxon>
        <taxon>Rubrobacteraceae</taxon>
        <taxon>Rubrobacter</taxon>
    </lineage>
</organism>
<accession>A0A6G8Q2M8</accession>
<dbReference type="InterPro" id="IPR013096">
    <property type="entry name" value="Cupin_2"/>
</dbReference>
<name>A0A6G8Q2M8_9ACTN</name>
<evidence type="ECO:0000313" key="4">
    <source>
        <dbReference type="Proteomes" id="UP000502706"/>
    </source>
</evidence>
<feature type="domain" description="Cupin type-2" evidence="2">
    <location>
        <begin position="59"/>
        <end position="106"/>
    </location>
</feature>
<dbReference type="Gene3D" id="2.60.120.10">
    <property type="entry name" value="Jelly Rolls"/>
    <property type="match status" value="1"/>
</dbReference>
<feature type="region of interest" description="Disordered" evidence="1">
    <location>
        <begin position="116"/>
        <end position="145"/>
    </location>
</feature>
<feature type="region of interest" description="Disordered" evidence="1">
    <location>
        <begin position="73"/>
        <end position="92"/>
    </location>
</feature>
<reference evidence="3 4" key="1">
    <citation type="submission" date="2019-10" db="EMBL/GenBank/DDBJ databases">
        <title>Rubrobacter sp nov SCSIO 52915 isolated from a deep-sea sediment in the South China Sea.</title>
        <authorList>
            <person name="Chen R.W."/>
        </authorList>
    </citation>
    <scope>NUCLEOTIDE SEQUENCE [LARGE SCALE GENOMIC DNA]</scope>
    <source>
        <strain evidence="3 4">SCSIO 52915</strain>
    </source>
</reference>
<keyword evidence="4" id="KW-1185">Reference proteome</keyword>
<dbReference type="Proteomes" id="UP000502706">
    <property type="component" value="Chromosome"/>
</dbReference>
<dbReference type="InterPro" id="IPR011051">
    <property type="entry name" value="RmlC_Cupin_sf"/>
</dbReference>
<dbReference type="Pfam" id="PF07883">
    <property type="entry name" value="Cupin_2"/>
    <property type="match status" value="1"/>
</dbReference>
<dbReference type="KEGG" id="rmar:GBA65_07615"/>
<proteinExistence type="predicted"/>
<dbReference type="CDD" id="cd06990">
    <property type="entry name" value="cupin_DUF861"/>
    <property type="match status" value="1"/>
</dbReference>
<dbReference type="EMBL" id="CP045121">
    <property type="protein sequence ID" value="QIN80709.1"/>
    <property type="molecule type" value="Genomic_DNA"/>
</dbReference>
<sequence>MQGKSLDSPDEVRSFEKGRMDVVNLGGDVVAGRAVFEPGWRWSEHVKPVAGTDSCQVAHVGYVLSGRLHVRMDDGSEGELGPGDAMTIPPGHDAWTVGDEPCTMLDFSGAERYAREKTAATSGTREREQKGKVSFDKIKGPLFPA</sequence>
<evidence type="ECO:0000259" key="2">
    <source>
        <dbReference type="Pfam" id="PF07883"/>
    </source>
</evidence>
<dbReference type="SUPFAM" id="SSF51182">
    <property type="entry name" value="RmlC-like cupins"/>
    <property type="match status" value="1"/>
</dbReference>
<evidence type="ECO:0000256" key="1">
    <source>
        <dbReference type="SAM" id="MobiDB-lite"/>
    </source>
</evidence>
<protein>
    <submittedName>
        <fullName evidence="3">Cupin domain-containing protein</fullName>
    </submittedName>
</protein>